<dbReference type="SUPFAM" id="SSF111384">
    <property type="entry name" value="OmpH-like"/>
    <property type="match status" value="1"/>
</dbReference>
<evidence type="ECO:0000313" key="5">
    <source>
        <dbReference type="EMBL" id="WXA97261.1"/>
    </source>
</evidence>
<dbReference type="InterPro" id="IPR005632">
    <property type="entry name" value="Chaperone_Skp"/>
</dbReference>
<keyword evidence="2 4" id="KW-0732">Signal</keyword>
<dbReference type="InterPro" id="IPR024930">
    <property type="entry name" value="Skp_dom_sf"/>
</dbReference>
<gene>
    <name evidence="5" type="ORF">LZC95_10480</name>
</gene>
<dbReference type="RefSeq" id="WP_394847876.1">
    <property type="nucleotide sequence ID" value="NZ_CP089982.1"/>
</dbReference>
<feature type="chain" id="PRO_5045152563" evidence="4">
    <location>
        <begin position="26"/>
        <end position="186"/>
    </location>
</feature>
<sequence length="186" mass="20978">MKLFPQVFAAWLAASLFLLGFDARAEMKVAVVDVQRAVMQTEDGLRAQASLKKIFDSKQQELNKKQNELQKQREDLEKQQKVLSKEAFQKRVEDWQKAMVELQSVFVEYNKDLEKRQKEFTDPIVEKIMAIVKRIASTEGFDIVVDKQAVAYMRADLDLTDRAIQAYNSGGGGAAAKAPAAPAPKK</sequence>
<dbReference type="EMBL" id="CP089982">
    <property type="protein sequence ID" value="WXA97261.1"/>
    <property type="molecule type" value="Genomic_DNA"/>
</dbReference>
<reference evidence="5 6" key="1">
    <citation type="submission" date="2021-12" db="EMBL/GenBank/DDBJ databases">
        <title>Discovery of the Pendulisporaceae a myxobacterial family with distinct sporulation behavior and unique specialized metabolism.</title>
        <authorList>
            <person name="Garcia R."/>
            <person name="Popoff A."/>
            <person name="Bader C.D."/>
            <person name="Loehr J."/>
            <person name="Walesch S."/>
            <person name="Walt C."/>
            <person name="Boldt J."/>
            <person name="Bunk B."/>
            <person name="Haeckl F.J.F.P.J."/>
            <person name="Gunesch A.P."/>
            <person name="Birkelbach J."/>
            <person name="Nuebel U."/>
            <person name="Pietschmann T."/>
            <person name="Bach T."/>
            <person name="Mueller R."/>
        </authorList>
    </citation>
    <scope>NUCLEOTIDE SEQUENCE [LARGE SCALE GENOMIC DNA]</scope>
    <source>
        <strain evidence="5 6">MSr12523</strain>
    </source>
</reference>
<evidence type="ECO:0000256" key="2">
    <source>
        <dbReference type="ARBA" id="ARBA00022729"/>
    </source>
</evidence>
<keyword evidence="3" id="KW-0175">Coiled coil</keyword>
<evidence type="ECO:0000256" key="1">
    <source>
        <dbReference type="ARBA" id="ARBA00009091"/>
    </source>
</evidence>
<feature type="signal peptide" evidence="4">
    <location>
        <begin position="1"/>
        <end position="25"/>
    </location>
</feature>
<name>A0ABZ2KEY4_9BACT</name>
<evidence type="ECO:0000313" key="6">
    <source>
        <dbReference type="Proteomes" id="UP001379533"/>
    </source>
</evidence>
<dbReference type="PANTHER" id="PTHR35089">
    <property type="entry name" value="CHAPERONE PROTEIN SKP"/>
    <property type="match status" value="1"/>
</dbReference>
<evidence type="ECO:0000256" key="3">
    <source>
        <dbReference type="SAM" id="Coils"/>
    </source>
</evidence>
<dbReference type="Pfam" id="PF03938">
    <property type="entry name" value="OmpH"/>
    <property type="match status" value="1"/>
</dbReference>
<protein>
    <submittedName>
        <fullName evidence="5">OmpH family outer membrane protein</fullName>
    </submittedName>
</protein>
<dbReference type="Proteomes" id="UP001379533">
    <property type="component" value="Chromosome"/>
</dbReference>
<dbReference type="Gene3D" id="3.30.910.20">
    <property type="entry name" value="Skp domain"/>
    <property type="match status" value="1"/>
</dbReference>
<dbReference type="PANTHER" id="PTHR35089:SF1">
    <property type="entry name" value="CHAPERONE PROTEIN SKP"/>
    <property type="match status" value="1"/>
</dbReference>
<accession>A0ABZ2KEY4</accession>
<feature type="coiled-coil region" evidence="3">
    <location>
        <begin position="55"/>
        <end position="105"/>
    </location>
</feature>
<dbReference type="SMART" id="SM00935">
    <property type="entry name" value="OmpH"/>
    <property type="match status" value="1"/>
</dbReference>
<evidence type="ECO:0000256" key="4">
    <source>
        <dbReference type="SAM" id="SignalP"/>
    </source>
</evidence>
<proteinExistence type="inferred from homology"/>
<organism evidence="5 6">
    <name type="scientific">Pendulispora brunnea</name>
    <dbReference type="NCBI Taxonomy" id="2905690"/>
    <lineage>
        <taxon>Bacteria</taxon>
        <taxon>Pseudomonadati</taxon>
        <taxon>Myxococcota</taxon>
        <taxon>Myxococcia</taxon>
        <taxon>Myxococcales</taxon>
        <taxon>Sorangiineae</taxon>
        <taxon>Pendulisporaceae</taxon>
        <taxon>Pendulispora</taxon>
    </lineage>
</organism>
<comment type="similarity">
    <text evidence="1">Belongs to the Skp family.</text>
</comment>
<keyword evidence="6" id="KW-1185">Reference proteome</keyword>